<dbReference type="PANTHER" id="PTHR32089:SF112">
    <property type="entry name" value="LYSOZYME-LIKE PROTEIN-RELATED"/>
    <property type="match status" value="1"/>
</dbReference>
<feature type="domain" description="HAMP" evidence="9">
    <location>
        <begin position="90"/>
        <end position="142"/>
    </location>
</feature>
<evidence type="ECO:0000256" key="6">
    <source>
        <dbReference type="PROSITE-ProRule" id="PRU00284"/>
    </source>
</evidence>
<dbReference type="PRINTS" id="PR00260">
    <property type="entry name" value="CHEMTRNSDUCR"/>
</dbReference>
<dbReference type="SMART" id="SM00304">
    <property type="entry name" value="HAMP"/>
    <property type="match status" value="1"/>
</dbReference>
<evidence type="ECO:0000256" key="1">
    <source>
        <dbReference type="ARBA" id="ARBA00004236"/>
    </source>
</evidence>
<feature type="transmembrane region" description="Helical" evidence="7">
    <location>
        <begin position="34"/>
        <end position="55"/>
    </location>
</feature>
<protein>
    <submittedName>
        <fullName evidence="10">Methyl-accepting chemotaxis protein</fullName>
    </submittedName>
</protein>
<comment type="subcellular location">
    <subcellularLocation>
        <location evidence="1">Cell membrane</location>
    </subcellularLocation>
</comment>
<dbReference type="SMART" id="SM00283">
    <property type="entry name" value="MA"/>
    <property type="match status" value="1"/>
</dbReference>
<feature type="transmembrane region" description="Helical" evidence="7">
    <location>
        <begin position="67"/>
        <end position="92"/>
    </location>
</feature>
<dbReference type="SUPFAM" id="SSF58104">
    <property type="entry name" value="Methyl-accepting chemotaxis protein (MCP) signaling domain"/>
    <property type="match status" value="1"/>
</dbReference>
<dbReference type="InterPro" id="IPR003660">
    <property type="entry name" value="HAMP_dom"/>
</dbReference>
<organism evidence="10 11">
    <name type="scientific">Thalassobacillus hwangdonensis</name>
    <dbReference type="NCBI Taxonomy" id="546108"/>
    <lineage>
        <taxon>Bacteria</taxon>
        <taxon>Bacillati</taxon>
        <taxon>Bacillota</taxon>
        <taxon>Bacilli</taxon>
        <taxon>Bacillales</taxon>
        <taxon>Bacillaceae</taxon>
        <taxon>Thalassobacillus</taxon>
    </lineage>
</organism>
<gene>
    <name evidence="10" type="ORF">ACFQ2J_12505</name>
</gene>
<dbReference type="PANTHER" id="PTHR32089">
    <property type="entry name" value="METHYL-ACCEPTING CHEMOTAXIS PROTEIN MCPB"/>
    <property type="match status" value="1"/>
</dbReference>
<comment type="similarity">
    <text evidence="5">Belongs to the methyl-accepting chemotaxis (MCP) protein family.</text>
</comment>
<evidence type="ECO:0000256" key="3">
    <source>
        <dbReference type="ARBA" id="ARBA00023136"/>
    </source>
</evidence>
<keyword evidence="2" id="KW-1003">Cell membrane</keyword>
<dbReference type="Pfam" id="PF00015">
    <property type="entry name" value="MCPsignal"/>
    <property type="match status" value="1"/>
</dbReference>
<dbReference type="Gene3D" id="1.10.287.950">
    <property type="entry name" value="Methyl-accepting chemotaxis protein"/>
    <property type="match status" value="1"/>
</dbReference>
<accession>A0ABW3L3E0</accession>
<dbReference type="CDD" id="cd11386">
    <property type="entry name" value="MCP_signal"/>
    <property type="match status" value="1"/>
</dbReference>
<dbReference type="Proteomes" id="UP001596990">
    <property type="component" value="Unassembled WGS sequence"/>
</dbReference>
<dbReference type="EMBL" id="JBHTKL010000005">
    <property type="protein sequence ID" value="MFD1019999.1"/>
    <property type="molecule type" value="Genomic_DNA"/>
</dbReference>
<dbReference type="InterPro" id="IPR004090">
    <property type="entry name" value="Chemotax_Me-accpt_rcpt"/>
</dbReference>
<name>A0ABW3L3E0_9BACI</name>
<evidence type="ECO:0000256" key="2">
    <source>
        <dbReference type="ARBA" id="ARBA00022475"/>
    </source>
</evidence>
<keyword evidence="3 7" id="KW-0472">Membrane</keyword>
<evidence type="ECO:0000259" key="9">
    <source>
        <dbReference type="PROSITE" id="PS50885"/>
    </source>
</evidence>
<dbReference type="Gene3D" id="1.10.8.500">
    <property type="entry name" value="HAMP domain in histidine kinase"/>
    <property type="match status" value="1"/>
</dbReference>
<keyword evidence="4 6" id="KW-0807">Transducer</keyword>
<feature type="domain" description="Methyl-accepting transducer" evidence="8">
    <location>
        <begin position="161"/>
        <end position="411"/>
    </location>
</feature>
<sequence>MEKVNVHPAPAPLQPARRLRMKIPGGISLRTKTVAAVILSLLISSPISAFINSYVNALMDGNVSSIYGVYINTGVTLLITTVIISLFIHLLVIRPISKVVEATSHAADGDLTTMIEKNSKDEIGQLSEAFNTMIVKLRGLIESANKTVSQVSTSSEELKLGAEQNSSAIEQISTTVQDVVAGSDNQAQSALKLRDSALHISKEMESSSLAIQAVAALSNTSSKNASEGIQKAEATIEQMNLVQRSVSQTSKDINALGEKSNEIGNIIEVITQIADQTNLLSLNAAIEAARAGEHGKGFAVVADEIRKLAEKSAQAAGTIHELIAEIQTDTTKAVASMNDGTEIVNKGIIMVNETGTSFDAIVKDIQNVTKQLHDVSKTSESVNANSKQMTELINEIAAITEQTSASTQEVAASIEQQTATMEEVTSSSVNLNRLAHNLKENLRKFKVS</sequence>
<dbReference type="Pfam" id="PF00672">
    <property type="entry name" value="HAMP"/>
    <property type="match status" value="1"/>
</dbReference>
<evidence type="ECO:0000256" key="7">
    <source>
        <dbReference type="SAM" id="Phobius"/>
    </source>
</evidence>
<dbReference type="RefSeq" id="WP_386060830.1">
    <property type="nucleotide sequence ID" value="NZ_JBHTKL010000005.1"/>
</dbReference>
<evidence type="ECO:0000256" key="4">
    <source>
        <dbReference type="ARBA" id="ARBA00023224"/>
    </source>
</evidence>
<reference evidence="11" key="1">
    <citation type="journal article" date="2019" name="Int. J. Syst. Evol. Microbiol.">
        <title>The Global Catalogue of Microorganisms (GCM) 10K type strain sequencing project: providing services to taxonomists for standard genome sequencing and annotation.</title>
        <authorList>
            <consortium name="The Broad Institute Genomics Platform"/>
            <consortium name="The Broad Institute Genome Sequencing Center for Infectious Disease"/>
            <person name="Wu L."/>
            <person name="Ma J."/>
        </authorList>
    </citation>
    <scope>NUCLEOTIDE SEQUENCE [LARGE SCALE GENOMIC DNA]</scope>
    <source>
        <strain evidence="11">CCUG 56607</strain>
    </source>
</reference>
<keyword evidence="11" id="KW-1185">Reference proteome</keyword>
<keyword evidence="7" id="KW-1133">Transmembrane helix</keyword>
<dbReference type="CDD" id="cd06225">
    <property type="entry name" value="HAMP"/>
    <property type="match status" value="1"/>
</dbReference>
<comment type="caution">
    <text evidence="10">The sequence shown here is derived from an EMBL/GenBank/DDBJ whole genome shotgun (WGS) entry which is preliminary data.</text>
</comment>
<dbReference type="InterPro" id="IPR004089">
    <property type="entry name" value="MCPsignal_dom"/>
</dbReference>
<keyword evidence="7" id="KW-0812">Transmembrane</keyword>
<dbReference type="PROSITE" id="PS50111">
    <property type="entry name" value="CHEMOTAXIS_TRANSDUC_2"/>
    <property type="match status" value="1"/>
</dbReference>
<evidence type="ECO:0000256" key="5">
    <source>
        <dbReference type="ARBA" id="ARBA00029447"/>
    </source>
</evidence>
<evidence type="ECO:0000259" key="8">
    <source>
        <dbReference type="PROSITE" id="PS50111"/>
    </source>
</evidence>
<evidence type="ECO:0000313" key="10">
    <source>
        <dbReference type="EMBL" id="MFD1019999.1"/>
    </source>
</evidence>
<evidence type="ECO:0000313" key="11">
    <source>
        <dbReference type="Proteomes" id="UP001596990"/>
    </source>
</evidence>
<proteinExistence type="inferred from homology"/>
<dbReference type="PROSITE" id="PS50885">
    <property type="entry name" value="HAMP"/>
    <property type="match status" value="1"/>
</dbReference>